<proteinExistence type="predicted"/>
<reference evidence="1 2" key="1">
    <citation type="journal article" date="2015" name="Genome Announc.">
        <title>Draft Genome Sequence and Gene Annotation of the Entomopathogenic Fungus Verticillium hemipterigenum.</title>
        <authorList>
            <person name="Horn F."/>
            <person name="Habel A."/>
            <person name="Scharf D.H."/>
            <person name="Dworschak J."/>
            <person name="Brakhage A.A."/>
            <person name="Guthke R."/>
            <person name="Hertweck C."/>
            <person name="Linde J."/>
        </authorList>
    </citation>
    <scope>NUCLEOTIDE SEQUENCE [LARGE SCALE GENOMIC DNA]</scope>
</reference>
<gene>
    <name evidence="1" type="ORF">VHEMI06927</name>
</gene>
<dbReference type="EMBL" id="CDHN01000003">
    <property type="protein sequence ID" value="CEJ91199.1"/>
    <property type="molecule type" value="Genomic_DNA"/>
</dbReference>
<dbReference type="OrthoDB" id="4868006at2759"/>
<sequence length="241" mass="27479">MAQTPRHMYPQAILIQDSPEKMRSQRYVPSDDVDMDGFEAENVKYSNTRTLLDVPTLNELLGRLSRTPLDNGLKRDITDIVKHVQNGIQEGELMRRVGWNDSSFAANPSQVGVFFRAREADLVNIPQEVLKGYCEKLGDVTHDFKWDGMEYSQRLAKIVDIIYLEEEEEAIVTGDMQRLKGVVVLCADMAAMLGPEDQKAKKMAESWKKAKFEDIKWLERNIGLLEQNKMLSNDIFGPANI</sequence>
<organism evidence="1 2">
    <name type="scientific">[Torrubiella] hemipterigena</name>
    <dbReference type="NCBI Taxonomy" id="1531966"/>
    <lineage>
        <taxon>Eukaryota</taxon>
        <taxon>Fungi</taxon>
        <taxon>Dikarya</taxon>
        <taxon>Ascomycota</taxon>
        <taxon>Pezizomycotina</taxon>
        <taxon>Sordariomycetes</taxon>
        <taxon>Hypocreomycetidae</taxon>
        <taxon>Hypocreales</taxon>
        <taxon>Clavicipitaceae</taxon>
        <taxon>Clavicipitaceae incertae sedis</taxon>
        <taxon>'Torrubiella' clade</taxon>
    </lineage>
</organism>
<accession>A0A0A1T8V9</accession>
<evidence type="ECO:0000313" key="2">
    <source>
        <dbReference type="Proteomes" id="UP000039046"/>
    </source>
</evidence>
<keyword evidence="2" id="KW-1185">Reference proteome</keyword>
<name>A0A0A1T8V9_9HYPO</name>
<evidence type="ECO:0000313" key="1">
    <source>
        <dbReference type="EMBL" id="CEJ91199.1"/>
    </source>
</evidence>
<dbReference type="Proteomes" id="UP000039046">
    <property type="component" value="Unassembled WGS sequence"/>
</dbReference>
<protein>
    <submittedName>
        <fullName evidence="1">Uncharacterized protein</fullName>
    </submittedName>
</protein>
<dbReference type="AlphaFoldDB" id="A0A0A1T8V9"/>
<dbReference type="HOGENOM" id="CLU_1152436_0_0_1"/>